<dbReference type="AlphaFoldDB" id="A0A151J8N7"/>
<dbReference type="CDD" id="cd09275">
    <property type="entry name" value="RNase_HI_RT_DIRS1"/>
    <property type="match status" value="1"/>
</dbReference>
<dbReference type="InterPro" id="IPR052055">
    <property type="entry name" value="Hepadnavirus_pol/RT"/>
</dbReference>
<dbReference type="GO" id="GO:0071897">
    <property type="term" value="P:DNA biosynthetic process"/>
    <property type="evidence" value="ECO:0007669"/>
    <property type="project" value="UniProtKB-ARBA"/>
</dbReference>
<dbReference type="InterPro" id="IPR043502">
    <property type="entry name" value="DNA/RNA_pol_sf"/>
</dbReference>
<dbReference type="EMBL" id="KQ979499">
    <property type="protein sequence ID" value="KYN21208.1"/>
    <property type="molecule type" value="Genomic_DNA"/>
</dbReference>
<evidence type="ECO:0000313" key="1">
    <source>
        <dbReference type="EMBL" id="KYN21208.1"/>
    </source>
</evidence>
<evidence type="ECO:0000313" key="2">
    <source>
        <dbReference type="Proteomes" id="UP000078492"/>
    </source>
</evidence>
<dbReference type="PANTHER" id="PTHR33050:SF7">
    <property type="entry name" value="RIBONUCLEASE H"/>
    <property type="match status" value="1"/>
</dbReference>
<accession>A0A151J8N7</accession>
<evidence type="ECO:0008006" key="3">
    <source>
        <dbReference type="Google" id="ProtNLM"/>
    </source>
</evidence>
<keyword evidence="2" id="KW-1185">Reference proteome</keyword>
<reference evidence="1 2" key="1">
    <citation type="submission" date="2015-09" db="EMBL/GenBank/DDBJ databases">
        <title>Trachymyrmex cornetzi WGS genome.</title>
        <authorList>
            <person name="Nygaard S."/>
            <person name="Hu H."/>
            <person name="Boomsma J."/>
            <person name="Zhang G."/>
        </authorList>
    </citation>
    <scope>NUCLEOTIDE SEQUENCE [LARGE SCALE GENOMIC DNA]</scope>
    <source>
        <strain evidence="1">Tcor2-1</strain>
        <tissue evidence="1">Whole body</tissue>
    </source>
</reference>
<name>A0A151J8N7_9HYME</name>
<gene>
    <name evidence="1" type="ORF">ALC57_06421</name>
</gene>
<dbReference type="SUPFAM" id="SSF56672">
    <property type="entry name" value="DNA/RNA polymerases"/>
    <property type="match status" value="1"/>
</dbReference>
<proteinExistence type="predicted"/>
<organism evidence="1 2">
    <name type="scientific">Trachymyrmex cornetzi</name>
    <dbReference type="NCBI Taxonomy" id="471704"/>
    <lineage>
        <taxon>Eukaryota</taxon>
        <taxon>Metazoa</taxon>
        <taxon>Ecdysozoa</taxon>
        <taxon>Arthropoda</taxon>
        <taxon>Hexapoda</taxon>
        <taxon>Insecta</taxon>
        <taxon>Pterygota</taxon>
        <taxon>Neoptera</taxon>
        <taxon>Endopterygota</taxon>
        <taxon>Hymenoptera</taxon>
        <taxon>Apocrita</taxon>
        <taxon>Aculeata</taxon>
        <taxon>Formicoidea</taxon>
        <taxon>Formicidae</taxon>
        <taxon>Myrmicinae</taxon>
        <taxon>Trachymyrmex</taxon>
    </lineage>
</organism>
<dbReference type="Proteomes" id="UP000078492">
    <property type="component" value="Unassembled WGS sequence"/>
</dbReference>
<protein>
    <recommendedName>
        <fullName evidence="3">RNase H type-1 domain-containing protein</fullName>
    </recommendedName>
</protein>
<dbReference type="STRING" id="471704.A0A151J8N7"/>
<dbReference type="PANTHER" id="PTHR33050">
    <property type="entry name" value="REVERSE TRANSCRIPTASE DOMAIN-CONTAINING PROTEIN"/>
    <property type="match status" value="1"/>
</dbReference>
<sequence>MGASAEECRANIRTTINLLQSLGFIINFSKSHLIPSSRCKYLGFTFDSIEQSISIPPSCRKKLWHLTRNLAQKFTCAIREFASLIGSLVSVCPAVQYGLLYTKALEREKFLALVNNNEDYTKFMRLPSHLQADFSSILNDINQSNGIRSGKFDREIFSDASLNGWGASCGELRTHGWWSKSDLALHINALELKAAFNGLRCFTSDLHDCDILLRIDSTTALAYINKYGSIQFPHLSAIAREIWQWCEIRNIFIFASYVSSLENSIADAESRISDPDTEWSLSNEAFIKLSNIFGPFDLNLFASLINNKCEAYVSWFPDLGSIAIDAFTLSRKEVNFYAFPPFILLSRVLRKIVEDKATGTVVIPWWPSQAWFPLFCRLLLSKPLVLSPNRSLLSSPFRDQHPSWRTFPWGSGDYPGGIRGPFSAIGRNSSFTCFLVRDHN</sequence>